<evidence type="ECO:0000259" key="8">
    <source>
        <dbReference type="SMART" id="SM00219"/>
    </source>
</evidence>
<dbReference type="InterPro" id="IPR020635">
    <property type="entry name" value="Tyr_kinase_cat_dom"/>
</dbReference>
<dbReference type="Proteomes" id="UP000017836">
    <property type="component" value="Unassembled WGS sequence"/>
</dbReference>
<evidence type="ECO:0000256" key="2">
    <source>
        <dbReference type="ARBA" id="ARBA00022527"/>
    </source>
</evidence>
<organism evidence="9 10">
    <name type="scientific">Amborella trichopoda</name>
    <dbReference type="NCBI Taxonomy" id="13333"/>
    <lineage>
        <taxon>Eukaryota</taxon>
        <taxon>Viridiplantae</taxon>
        <taxon>Streptophyta</taxon>
        <taxon>Embryophyta</taxon>
        <taxon>Tracheophyta</taxon>
        <taxon>Spermatophyta</taxon>
        <taxon>Magnoliopsida</taxon>
        <taxon>Amborellales</taxon>
        <taxon>Amborellaceae</taxon>
        <taxon>Amborella</taxon>
    </lineage>
</organism>
<proteinExistence type="predicted"/>
<evidence type="ECO:0000256" key="3">
    <source>
        <dbReference type="ARBA" id="ARBA00022692"/>
    </source>
</evidence>
<dbReference type="SUPFAM" id="SSF56112">
    <property type="entry name" value="Protein kinase-like (PK-like)"/>
    <property type="match status" value="1"/>
</dbReference>
<evidence type="ECO:0000256" key="4">
    <source>
        <dbReference type="ARBA" id="ARBA00022729"/>
    </source>
</evidence>
<feature type="domain" description="Tyrosine-protein kinase catalytic" evidence="8">
    <location>
        <begin position="19"/>
        <end position="197"/>
    </location>
</feature>
<reference evidence="10" key="1">
    <citation type="journal article" date="2013" name="Science">
        <title>The Amborella genome and the evolution of flowering plants.</title>
        <authorList>
            <consortium name="Amborella Genome Project"/>
        </authorList>
    </citation>
    <scope>NUCLEOTIDE SEQUENCE [LARGE SCALE GENOMIC DNA]</scope>
</reference>
<keyword evidence="6" id="KW-0472">Membrane</keyword>
<dbReference type="SMART" id="SM00219">
    <property type="entry name" value="TyrKc"/>
    <property type="match status" value="1"/>
</dbReference>
<dbReference type="Gramene" id="ERN07330">
    <property type="protein sequence ID" value="ERN07330"/>
    <property type="gene ID" value="AMTR_s00019p00227930"/>
</dbReference>
<evidence type="ECO:0000256" key="7">
    <source>
        <dbReference type="ARBA" id="ARBA00023180"/>
    </source>
</evidence>
<dbReference type="OMA" id="YEIDIVC"/>
<name>W1PJQ2_AMBTC</name>
<accession>W1PJQ2</accession>
<keyword evidence="7" id="KW-0325">Glycoprotein</keyword>
<evidence type="ECO:0000256" key="6">
    <source>
        <dbReference type="ARBA" id="ARBA00023136"/>
    </source>
</evidence>
<evidence type="ECO:0000256" key="1">
    <source>
        <dbReference type="ARBA" id="ARBA00004479"/>
    </source>
</evidence>
<evidence type="ECO:0000313" key="10">
    <source>
        <dbReference type="Proteomes" id="UP000017836"/>
    </source>
</evidence>
<comment type="subcellular location">
    <subcellularLocation>
        <location evidence="1">Membrane</location>
        <topology evidence="1">Single-pass type I membrane protein</topology>
    </subcellularLocation>
</comment>
<dbReference type="PANTHER" id="PTHR27009">
    <property type="entry name" value="RUST RESISTANCE KINASE LR10-RELATED"/>
    <property type="match status" value="1"/>
</dbReference>
<sequence length="197" mass="22807">MEKLKPMRFSAQQLNTATENLAHMLGAGGYGAVYKDTFPNGAKVAVKVLKGSSDQRIEALSWQSMRALVYEFMENGSLDGFLFRNTEKISFDKLHETNEIALGTAKGIAYLHEDCQQRGMLLFEIVRRRKNLEVSLPQSQEWFPTWVWNMLERGKMEDMMQRCEIEENRVRMVMVALWCVQYRPEQRACMSNAVKIL</sequence>
<gene>
    <name evidence="9" type="ORF">AMTR_s00019p00227930</name>
</gene>
<keyword evidence="5" id="KW-1133">Transmembrane helix</keyword>
<dbReference type="eggNOG" id="ENOG502QR7E">
    <property type="taxonomic scope" value="Eukaryota"/>
</dbReference>
<keyword evidence="2" id="KW-0418">Kinase</keyword>
<protein>
    <recommendedName>
        <fullName evidence="8">Tyrosine-protein kinase catalytic domain-containing protein</fullName>
    </recommendedName>
</protein>
<dbReference type="GO" id="GO:0016020">
    <property type="term" value="C:membrane"/>
    <property type="evidence" value="ECO:0007669"/>
    <property type="project" value="UniProtKB-SubCell"/>
</dbReference>
<keyword evidence="2" id="KW-0808">Transferase</keyword>
<evidence type="ECO:0000313" key="9">
    <source>
        <dbReference type="EMBL" id="ERN07330.1"/>
    </source>
</evidence>
<keyword evidence="3" id="KW-0812">Transmembrane</keyword>
<dbReference type="GO" id="GO:0004674">
    <property type="term" value="F:protein serine/threonine kinase activity"/>
    <property type="evidence" value="ECO:0007669"/>
    <property type="project" value="UniProtKB-KW"/>
</dbReference>
<dbReference type="InterPro" id="IPR011009">
    <property type="entry name" value="Kinase-like_dom_sf"/>
</dbReference>
<dbReference type="HOGENOM" id="CLU_1385864_0_0_1"/>
<keyword evidence="2" id="KW-0723">Serine/threonine-protein kinase</keyword>
<dbReference type="EMBL" id="KI393807">
    <property type="protein sequence ID" value="ERN07330.1"/>
    <property type="molecule type" value="Genomic_DNA"/>
</dbReference>
<dbReference type="AlphaFoldDB" id="W1PJQ2"/>
<dbReference type="InterPro" id="IPR045874">
    <property type="entry name" value="LRK10/LRL21-25-like"/>
</dbReference>
<dbReference type="GO" id="GO:0004713">
    <property type="term" value="F:protein tyrosine kinase activity"/>
    <property type="evidence" value="ECO:0007669"/>
    <property type="project" value="InterPro"/>
</dbReference>
<evidence type="ECO:0000256" key="5">
    <source>
        <dbReference type="ARBA" id="ARBA00022989"/>
    </source>
</evidence>
<dbReference type="Gene3D" id="1.10.510.10">
    <property type="entry name" value="Transferase(Phosphotransferase) domain 1"/>
    <property type="match status" value="2"/>
</dbReference>
<keyword evidence="10" id="KW-1185">Reference proteome</keyword>
<keyword evidence="4" id="KW-0732">Signal</keyword>